<dbReference type="AlphaFoldDB" id="A0A7R9E6J0"/>
<accession>A0A7R9E6J0</accession>
<evidence type="ECO:0000256" key="1">
    <source>
        <dbReference type="SAM" id="MobiDB-lite"/>
    </source>
</evidence>
<feature type="compositionally biased region" description="Basic and acidic residues" evidence="1">
    <location>
        <begin position="1"/>
        <end position="28"/>
    </location>
</feature>
<organism evidence="2">
    <name type="scientific">Timema monikensis</name>
    <dbReference type="NCBI Taxonomy" id="170555"/>
    <lineage>
        <taxon>Eukaryota</taxon>
        <taxon>Metazoa</taxon>
        <taxon>Ecdysozoa</taxon>
        <taxon>Arthropoda</taxon>
        <taxon>Hexapoda</taxon>
        <taxon>Insecta</taxon>
        <taxon>Pterygota</taxon>
        <taxon>Neoptera</taxon>
        <taxon>Polyneoptera</taxon>
        <taxon>Phasmatodea</taxon>
        <taxon>Timematodea</taxon>
        <taxon>Timematoidea</taxon>
        <taxon>Timematidae</taxon>
        <taxon>Timema</taxon>
    </lineage>
</organism>
<feature type="region of interest" description="Disordered" evidence="1">
    <location>
        <begin position="1"/>
        <end position="35"/>
    </location>
</feature>
<reference evidence="2" key="1">
    <citation type="submission" date="2020-11" db="EMBL/GenBank/DDBJ databases">
        <authorList>
            <person name="Tran Van P."/>
        </authorList>
    </citation>
    <scope>NUCLEOTIDE SEQUENCE</scope>
</reference>
<evidence type="ECO:0000313" key="2">
    <source>
        <dbReference type="EMBL" id="CAD7428009.1"/>
    </source>
</evidence>
<gene>
    <name evidence="2" type="ORF">TMSB3V08_LOCUS4829</name>
</gene>
<sequence length="303" mass="34282">MEKEKNIKDNYGDEVSRKNNTRETKEEMGGADNGTCELIEKDEQQELTDHGVIALVNRDDNEDYENSDTGNVAGHPVKAIVGNNCKEDLGIVQTVLEKSSAVVCDYKWRLANVAKLPWHFWVVNCPPDSQEYRLNRRENRSCRRRTIYATYSMIVGIADRSCGPSSSRTGLQLVVIWQSTNRRNIKDWVQGRLLGWENRAHARGVGLREAPNKLPTLPKIRGRRLPNNASELQKRSLADVTSSASLLPESADVVIIASEDLLELEGQCFSGFAYGELIFPEHLISEVPPAHRNLFRLIRIWRA</sequence>
<name>A0A7R9E6J0_9NEOP</name>
<dbReference type="EMBL" id="OB793609">
    <property type="protein sequence ID" value="CAD7428009.1"/>
    <property type="molecule type" value="Genomic_DNA"/>
</dbReference>
<protein>
    <submittedName>
        <fullName evidence="2">Uncharacterized protein</fullName>
    </submittedName>
</protein>
<proteinExistence type="predicted"/>